<dbReference type="EMBL" id="BART01000625">
    <property type="protein sequence ID" value="GAG73898.1"/>
    <property type="molecule type" value="Genomic_DNA"/>
</dbReference>
<comment type="caution">
    <text evidence="2">The sequence shown here is derived from an EMBL/GenBank/DDBJ whole genome shotgun (WGS) entry which is preliminary data.</text>
</comment>
<sequence>MPRAKKFSESKKYFLAMDKAKSRADAKTMPATIDGAHQPTRETLLLRISHCIMPTPTPAQIV</sequence>
<protein>
    <submittedName>
        <fullName evidence="2">Uncharacterized protein</fullName>
    </submittedName>
</protein>
<organism evidence="2">
    <name type="scientific">marine sediment metagenome</name>
    <dbReference type="NCBI Taxonomy" id="412755"/>
    <lineage>
        <taxon>unclassified sequences</taxon>
        <taxon>metagenomes</taxon>
        <taxon>ecological metagenomes</taxon>
    </lineage>
</organism>
<dbReference type="EMBL" id="BARU01000749">
    <property type="protein sequence ID" value="GAH24479.1"/>
    <property type="molecule type" value="Genomic_DNA"/>
</dbReference>
<name>X1F551_9ZZZZ</name>
<gene>
    <name evidence="1" type="ORF">S01H4_02745</name>
    <name evidence="2" type="ORF">S03H2_02286</name>
</gene>
<reference evidence="2" key="1">
    <citation type="journal article" date="2014" name="Front. Microbiol.">
        <title>High frequency of phylogenetically diverse reductive dehalogenase-homologous genes in deep subseafloor sedimentary metagenomes.</title>
        <authorList>
            <person name="Kawai M."/>
            <person name="Futagami T."/>
            <person name="Toyoda A."/>
            <person name="Takaki Y."/>
            <person name="Nishi S."/>
            <person name="Hori S."/>
            <person name="Arai W."/>
            <person name="Tsubouchi T."/>
            <person name="Morono Y."/>
            <person name="Uchiyama I."/>
            <person name="Ito T."/>
            <person name="Fujiyama A."/>
            <person name="Inagaki F."/>
            <person name="Takami H."/>
        </authorList>
    </citation>
    <scope>NUCLEOTIDE SEQUENCE</scope>
    <source>
        <strain evidence="2">Expedition CK06-06</strain>
    </source>
</reference>
<accession>X1F551</accession>
<proteinExistence type="predicted"/>
<evidence type="ECO:0000313" key="1">
    <source>
        <dbReference type="EMBL" id="GAG73898.1"/>
    </source>
</evidence>
<dbReference type="AlphaFoldDB" id="X1F551"/>
<evidence type="ECO:0000313" key="2">
    <source>
        <dbReference type="EMBL" id="GAH24479.1"/>
    </source>
</evidence>